<evidence type="ECO:0000256" key="2">
    <source>
        <dbReference type="ARBA" id="ARBA00022630"/>
    </source>
</evidence>
<dbReference type="InterPro" id="IPR033947">
    <property type="entry name" value="ETF_alpha_N"/>
</dbReference>
<dbReference type="SUPFAM" id="SSF52402">
    <property type="entry name" value="Adenine nucleotide alpha hydrolases-like"/>
    <property type="match status" value="1"/>
</dbReference>
<dbReference type="GO" id="GO:0046872">
    <property type="term" value="F:metal ion binding"/>
    <property type="evidence" value="ECO:0007669"/>
    <property type="project" value="UniProtKB-KW"/>
</dbReference>
<dbReference type="RefSeq" id="WP_013163510.1">
    <property type="nucleotide sequence ID" value="NC_014216.1"/>
</dbReference>
<evidence type="ECO:0000256" key="1">
    <source>
        <dbReference type="ARBA" id="ARBA00005817"/>
    </source>
</evidence>
<comment type="cofactor">
    <cofactor evidence="11">
        <name>FAD</name>
        <dbReference type="ChEBI" id="CHEBI:57692"/>
    </cofactor>
    <text evidence="11">Binds 1 FAD per dimer.</text>
</comment>
<evidence type="ECO:0000256" key="7">
    <source>
        <dbReference type="ARBA" id="ARBA00023014"/>
    </source>
</evidence>
<dbReference type="KEGG" id="dak:DaAHT2_1287"/>
<dbReference type="InParanoid" id="D6Z357"/>
<dbReference type="FunFam" id="3.40.50.1220:FF:000001">
    <property type="entry name" value="Electron transfer flavoprotein, alpha subunit"/>
    <property type="match status" value="1"/>
</dbReference>
<feature type="binding site" evidence="11">
    <location>
        <begin position="348"/>
        <end position="355"/>
    </location>
    <ligand>
        <name>FAD</name>
        <dbReference type="ChEBI" id="CHEBI:57692"/>
    </ligand>
</feature>
<dbReference type="Proteomes" id="UP000001508">
    <property type="component" value="Chromosome"/>
</dbReference>
<dbReference type="Gene3D" id="3.30.70.20">
    <property type="match status" value="1"/>
</dbReference>
<dbReference type="PANTHER" id="PTHR43153">
    <property type="entry name" value="ELECTRON TRANSFER FLAVOPROTEIN ALPHA"/>
    <property type="match status" value="1"/>
</dbReference>
<feature type="domain" description="4Fe-4S ferredoxin-type" evidence="12">
    <location>
        <begin position="1"/>
        <end position="29"/>
    </location>
</feature>
<feature type="binding site" evidence="11">
    <location>
        <begin position="317"/>
        <end position="318"/>
    </location>
    <ligand>
        <name>FAD</name>
        <dbReference type="ChEBI" id="CHEBI:57692"/>
    </ligand>
</feature>
<dbReference type="InterPro" id="IPR017900">
    <property type="entry name" value="4Fe4S_Fe_S_CS"/>
</dbReference>
<dbReference type="HOGENOM" id="CLU_034178_1_1_7"/>
<dbReference type="AlphaFoldDB" id="D6Z357"/>
<dbReference type="Pfam" id="PF01012">
    <property type="entry name" value="ETF"/>
    <property type="match status" value="1"/>
</dbReference>
<protein>
    <recommendedName>
        <fullName evidence="9">Electron transfer flavoprotein subunit alpha</fullName>
    </recommendedName>
    <alternativeName>
        <fullName evidence="10">Electron transfer flavoprotein large subunit</fullName>
    </alternativeName>
</protein>
<dbReference type="PROSITE" id="PS51379">
    <property type="entry name" value="4FE4S_FER_2"/>
    <property type="match status" value="2"/>
</dbReference>
<keyword evidence="14" id="KW-1185">Reference proteome</keyword>
<dbReference type="FunCoup" id="D6Z357">
    <property type="interactions" value="337"/>
</dbReference>
<keyword evidence="6" id="KW-0408">Iron</keyword>
<dbReference type="SUPFAM" id="SSF52467">
    <property type="entry name" value="DHS-like NAD/FAD-binding domain"/>
    <property type="match status" value="1"/>
</dbReference>
<dbReference type="GO" id="GO:0050660">
    <property type="term" value="F:flavin adenine dinucleotide binding"/>
    <property type="evidence" value="ECO:0007669"/>
    <property type="project" value="InterPro"/>
</dbReference>
<dbReference type="InterPro" id="IPR014731">
    <property type="entry name" value="ETF_asu_C"/>
</dbReference>
<keyword evidence="5" id="KW-0813">Transport</keyword>
<dbReference type="InterPro" id="IPR017896">
    <property type="entry name" value="4Fe4S_Fe-S-bd"/>
</dbReference>
<keyword evidence="4 11" id="KW-0274">FAD</keyword>
<sequence>MLKIDAEACIGCGLCEDACTFGAIQVEDGLAVVGDNCTLCGACVEVCEVGALSIPRPEGDLPADLASWSGVWVYAEYRRGRLAPVALELLGAGRRLADKRGVELAAVLLGSAAQASEEGGLEAAARELIAHGADRVYLVDDPALADFTDDAYGNILAELVREHRPEIVLAGATAVGRSFIPRVATMLAAGLTADCTELDVREEDGALLQTRPAFGGNIMATIVCPRTRPQMATVRPMVMKPLARDEHRQGEIVRVEPAGQKLASRTKVLESVTAALDQVNLAEADIVVAGGRGLENAEGFALIRQLADALGGAVAASRAAVDSGWIPYPHQVGQTGKTVAPKVYIACGISGAIQHLVGMQSAETIIAINRDPEAPIFNVATYGIVGDVFEVVPKLIEQLDKN</sequence>
<evidence type="ECO:0000313" key="14">
    <source>
        <dbReference type="Proteomes" id="UP000001508"/>
    </source>
</evidence>
<evidence type="ECO:0000313" key="13">
    <source>
        <dbReference type="EMBL" id="ADH85982.1"/>
    </source>
</evidence>
<dbReference type="GO" id="GO:0033539">
    <property type="term" value="P:fatty acid beta-oxidation using acyl-CoA dehydrogenase"/>
    <property type="evidence" value="ECO:0007669"/>
    <property type="project" value="TreeGrafter"/>
</dbReference>
<keyword evidence="7" id="KW-0411">Iron-sulfur</keyword>
<dbReference type="PANTHER" id="PTHR43153:SF1">
    <property type="entry name" value="ELECTRON TRANSFER FLAVOPROTEIN SUBUNIT ALPHA, MITOCHONDRIAL"/>
    <property type="match status" value="1"/>
</dbReference>
<dbReference type="Gene3D" id="3.40.50.1220">
    <property type="entry name" value="TPP-binding domain"/>
    <property type="match status" value="1"/>
</dbReference>
<evidence type="ECO:0000256" key="4">
    <source>
        <dbReference type="ARBA" id="ARBA00022827"/>
    </source>
</evidence>
<comment type="function">
    <text evidence="8">The electron transfer flavoprotein serves as a specific electron acceptor for other dehydrogenases. It transfers the electrons to the main respiratory chain via ETF-ubiquinone oxidoreductase (ETF dehydrogenase).</text>
</comment>
<gene>
    <name evidence="13" type="ordered locus">DaAHT2_1287</name>
</gene>
<evidence type="ECO:0000256" key="3">
    <source>
        <dbReference type="ARBA" id="ARBA00022723"/>
    </source>
</evidence>
<dbReference type="InterPro" id="IPR014729">
    <property type="entry name" value="Rossmann-like_a/b/a_fold"/>
</dbReference>
<dbReference type="PROSITE" id="PS00198">
    <property type="entry name" value="4FE4S_FER_1"/>
    <property type="match status" value="1"/>
</dbReference>
<dbReference type="SMART" id="SM00893">
    <property type="entry name" value="ETF"/>
    <property type="match status" value="1"/>
</dbReference>
<dbReference type="PIRSF" id="PIRSF000089">
    <property type="entry name" value="Electra_flavoP_a"/>
    <property type="match status" value="1"/>
</dbReference>
<evidence type="ECO:0000256" key="9">
    <source>
        <dbReference type="ARBA" id="ARBA00068674"/>
    </source>
</evidence>
<dbReference type="OrthoDB" id="9770286at2"/>
<dbReference type="EMBL" id="CP001940">
    <property type="protein sequence ID" value="ADH85982.1"/>
    <property type="molecule type" value="Genomic_DNA"/>
</dbReference>
<comment type="similarity">
    <text evidence="1">Belongs to the ETF alpha-subunit/FixB family.</text>
</comment>
<name>D6Z357_DESAT</name>
<dbReference type="eggNOG" id="COG2025">
    <property type="taxonomic scope" value="Bacteria"/>
</dbReference>
<proteinExistence type="inferred from homology"/>
<dbReference type="SUPFAM" id="SSF54862">
    <property type="entry name" value="4Fe-4S ferredoxins"/>
    <property type="match status" value="1"/>
</dbReference>
<reference evidence="14" key="1">
    <citation type="submission" date="2010-02" db="EMBL/GenBank/DDBJ databases">
        <title>Complete sequence of Desulfurivibrio alkaliphilus AHT2.</title>
        <authorList>
            <consortium name="US DOE Joint Genome Institute"/>
            <person name="Pitluck S."/>
            <person name="Chertkov O."/>
            <person name="Detter J.C."/>
            <person name="Han C."/>
            <person name="Tapia R."/>
            <person name="Larimer F."/>
            <person name="Land M."/>
            <person name="Hauser L."/>
            <person name="Kyrpides N."/>
            <person name="Mikhailova N."/>
            <person name="Sorokin D.Y."/>
            <person name="Muyzer G."/>
            <person name="Woyke T."/>
        </authorList>
    </citation>
    <scope>NUCLEOTIDE SEQUENCE [LARGE SCALE GENOMIC DNA]</scope>
    <source>
        <strain evidence="14">DSM 19089 / UNIQEM U267 / AHT2</strain>
    </source>
</reference>
<dbReference type="GO" id="GO:0009055">
    <property type="term" value="F:electron transfer activity"/>
    <property type="evidence" value="ECO:0007669"/>
    <property type="project" value="InterPro"/>
</dbReference>
<evidence type="ECO:0000256" key="6">
    <source>
        <dbReference type="ARBA" id="ARBA00023004"/>
    </source>
</evidence>
<dbReference type="InterPro" id="IPR029035">
    <property type="entry name" value="DHS-like_NAD/FAD-binding_dom"/>
</dbReference>
<feature type="binding site" evidence="11">
    <location>
        <begin position="331"/>
        <end position="335"/>
    </location>
    <ligand>
        <name>FAD</name>
        <dbReference type="ChEBI" id="CHEBI:57692"/>
    </ligand>
</feature>
<evidence type="ECO:0000256" key="10">
    <source>
        <dbReference type="ARBA" id="ARBA00079299"/>
    </source>
</evidence>
<organism evidence="13 14">
    <name type="scientific">Desulfurivibrio alkaliphilus (strain DSM 19089 / UNIQEM U267 / AHT2)</name>
    <dbReference type="NCBI Taxonomy" id="589865"/>
    <lineage>
        <taxon>Bacteria</taxon>
        <taxon>Pseudomonadati</taxon>
        <taxon>Thermodesulfobacteriota</taxon>
        <taxon>Desulfobulbia</taxon>
        <taxon>Desulfobulbales</taxon>
        <taxon>Desulfobulbaceae</taxon>
        <taxon>Desulfurivibrio</taxon>
    </lineage>
</organism>
<dbReference type="GO" id="GO:0051536">
    <property type="term" value="F:iron-sulfur cluster binding"/>
    <property type="evidence" value="ECO:0007669"/>
    <property type="project" value="UniProtKB-KW"/>
</dbReference>
<dbReference type="CDD" id="cd01715">
    <property type="entry name" value="ETF_alpha"/>
    <property type="match status" value="1"/>
</dbReference>
<evidence type="ECO:0000256" key="8">
    <source>
        <dbReference type="ARBA" id="ARBA00025649"/>
    </source>
</evidence>
<accession>D6Z357</accession>
<dbReference type="Gene3D" id="3.40.50.620">
    <property type="entry name" value="HUPs"/>
    <property type="match status" value="1"/>
</dbReference>
<dbReference type="Pfam" id="PF00037">
    <property type="entry name" value="Fer4"/>
    <property type="match status" value="2"/>
</dbReference>
<keyword evidence="5" id="KW-0249">Electron transport</keyword>
<evidence type="ECO:0000256" key="5">
    <source>
        <dbReference type="ARBA" id="ARBA00022982"/>
    </source>
</evidence>
<keyword evidence="3" id="KW-0479">Metal-binding</keyword>
<evidence type="ECO:0000259" key="12">
    <source>
        <dbReference type="PROSITE" id="PS51379"/>
    </source>
</evidence>
<dbReference type="STRING" id="589865.DaAHT2_1287"/>
<dbReference type="Pfam" id="PF00766">
    <property type="entry name" value="ETF_alpha"/>
    <property type="match status" value="1"/>
</dbReference>
<dbReference type="InterPro" id="IPR014730">
    <property type="entry name" value="ETF_a/b_N"/>
</dbReference>
<feature type="binding site" evidence="11">
    <location>
        <position position="292"/>
    </location>
    <ligand>
        <name>FAD</name>
        <dbReference type="ChEBI" id="CHEBI:57692"/>
    </ligand>
</feature>
<feature type="binding site" evidence="11">
    <location>
        <position position="369"/>
    </location>
    <ligand>
        <name>FAD</name>
        <dbReference type="ChEBI" id="CHEBI:57692"/>
    </ligand>
</feature>
<feature type="domain" description="4Fe-4S ferredoxin-type" evidence="12">
    <location>
        <begin position="35"/>
        <end position="57"/>
    </location>
</feature>
<evidence type="ECO:0000256" key="11">
    <source>
        <dbReference type="PIRSR" id="PIRSR000089-1"/>
    </source>
</evidence>
<keyword evidence="2" id="KW-0285">Flavoprotein</keyword>
<dbReference type="InterPro" id="IPR001308">
    <property type="entry name" value="ETF_a/FixB"/>
</dbReference>